<evidence type="ECO:0000256" key="1">
    <source>
        <dbReference type="ARBA" id="ARBA00005736"/>
    </source>
</evidence>
<dbReference type="GO" id="GO:0000379">
    <property type="term" value="P:tRNA-type intron splice site recognition and cleavage"/>
    <property type="evidence" value="ECO:0007669"/>
    <property type="project" value="TreeGrafter"/>
</dbReference>
<proteinExistence type="inferred from homology"/>
<keyword evidence="2" id="KW-0819">tRNA processing</keyword>
<dbReference type="OrthoDB" id="408683at2759"/>
<evidence type="ECO:0000313" key="5">
    <source>
        <dbReference type="EMBL" id="PPJ56556.1"/>
    </source>
</evidence>
<dbReference type="Pfam" id="PF12928">
    <property type="entry name" value="tRNA_int_end_N2"/>
    <property type="match status" value="1"/>
</dbReference>
<sequence>MVHSNTAPLPLVKVAHTIMADADEDAIPRGAGLSGEDIDLSDETQDFRFLSSISTGDAKIPKRGEKDFEPHATALQTNILAASRQAMHNALAFERTHQPKGHTIATYHPETNMCYAINPKGPLFIKMGRVLPAHEDPFGDDELRGVRVWMYPEEALYLLERGTMDIRWPKSEEDDDEEEFGLPMSVQAGYAMFLGDEESHEGALTFERFSVYTGLKRAGYTVLRAPSWKSTGPPIGSECYAPSPKRTWQTGLRDSIAGLAHLFAQSPEAALKQQHDRQVEGPIVSNDLYRDYHTIYRRLALIDFHDPTTSQAPETPHEATTDPNFRITYHVWKPGSAHFKKSNPVDPDFRIAVVNAREVDAPTLDQLSALLETTPYDPPKDDAQMYTKLKHGYKNVILAVVDQGVTSYLRLADAAFGREKIYERTQSGRGGKRGGRGGGRGGRARGRGGR</sequence>
<dbReference type="InterPro" id="IPR024336">
    <property type="entry name" value="tRNA_splic_suSen54_N"/>
</dbReference>
<dbReference type="STRING" id="357750.A0A2S6CA08"/>
<dbReference type="AlphaFoldDB" id="A0A2S6CA08"/>
<evidence type="ECO:0000256" key="2">
    <source>
        <dbReference type="ARBA" id="ARBA00022694"/>
    </source>
</evidence>
<gene>
    <name evidence="5" type="ORF">CBER1_03943</name>
</gene>
<feature type="region of interest" description="Disordered" evidence="3">
    <location>
        <begin position="424"/>
        <end position="450"/>
    </location>
</feature>
<dbReference type="Proteomes" id="UP000237631">
    <property type="component" value="Unassembled WGS sequence"/>
</dbReference>
<protein>
    <recommendedName>
        <fullName evidence="4">tRNA-splicing endonuclease subunit Sen54 N-terminal domain-containing protein</fullName>
    </recommendedName>
</protein>
<accession>A0A2S6CA08</accession>
<organism evidence="5 6">
    <name type="scientific">Cercospora berteroae</name>
    <dbReference type="NCBI Taxonomy" id="357750"/>
    <lineage>
        <taxon>Eukaryota</taxon>
        <taxon>Fungi</taxon>
        <taxon>Dikarya</taxon>
        <taxon>Ascomycota</taxon>
        <taxon>Pezizomycotina</taxon>
        <taxon>Dothideomycetes</taxon>
        <taxon>Dothideomycetidae</taxon>
        <taxon>Mycosphaerellales</taxon>
        <taxon>Mycosphaerellaceae</taxon>
        <taxon>Cercospora</taxon>
    </lineage>
</organism>
<keyword evidence="6" id="KW-1185">Reference proteome</keyword>
<dbReference type="PANTHER" id="PTHR21027">
    <property type="entry name" value="TRNA-SPLICING ENDONUCLEASE SUBUNIT SEN54"/>
    <property type="match status" value="1"/>
</dbReference>
<reference evidence="6" key="1">
    <citation type="journal article" date="2017" name="bioRxiv">
        <title>Conservation of a gene cluster reveals novel cercosporin biosynthetic mechanisms and extends production to the genus Colletotrichum.</title>
        <authorList>
            <person name="de Jonge R."/>
            <person name="Ebert M.K."/>
            <person name="Huitt-Roehl C.R."/>
            <person name="Pal P."/>
            <person name="Suttle J.C."/>
            <person name="Spanner R.E."/>
            <person name="Neubauer J.D."/>
            <person name="Jurick W.M.II."/>
            <person name="Stott K.A."/>
            <person name="Secor G.A."/>
            <person name="Thomma B.P.H.J."/>
            <person name="Van de Peer Y."/>
            <person name="Townsend C.A."/>
            <person name="Bolton M.D."/>
        </authorList>
    </citation>
    <scope>NUCLEOTIDE SEQUENCE [LARGE SCALE GENOMIC DNA]</scope>
    <source>
        <strain evidence="6">CBS538.71</strain>
    </source>
</reference>
<comment type="caution">
    <text evidence="5">The sequence shown here is derived from an EMBL/GenBank/DDBJ whole genome shotgun (WGS) entry which is preliminary data.</text>
</comment>
<dbReference type="GO" id="GO:0000214">
    <property type="term" value="C:tRNA-intron endonuclease complex"/>
    <property type="evidence" value="ECO:0007669"/>
    <property type="project" value="TreeGrafter"/>
</dbReference>
<evidence type="ECO:0000259" key="4">
    <source>
        <dbReference type="Pfam" id="PF12928"/>
    </source>
</evidence>
<comment type="similarity">
    <text evidence="1">Belongs to the SEN54 family.</text>
</comment>
<dbReference type="InterPro" id="IPR024337">
    <property type="entry name" value="tRNA_splic_suSen54"/>
</dbReference>
<evidence type="ECO:0000256" key="3">
    <source>
        <dbReference type="SAM" id="MobiDB-lite"/>
    </source>
</evidence>
<feature type="domain" description="tRNA-splicing endonuclease subunit Sen54 N-terminal" evidence="4">
    <location>
        <begin position="88"/>
        <end position="168"/>
    </location>
</feature>
<dbReference type="PANTHER" id="PTHR21027:SF1">
    <property type="entry name" value="TRNA-SPLICING ENDONUCLEASE SUBUNIT SEN54"/>
    <property type="match status" value="1"/>
</dbReference>
<dbReference type="EMBL" id="PNEN01000516">
    <property type="protein sequence ID" value="PPJ56556.1"/>
    <property type="molecule type" value="Genomic_DNA"/>
</dbReference>
<name>A0A2S6CA08_9PEZI</name>
<evidence type="ECO:0000313" key="6">
    <source>
        <dbReference type="Proteomes" id="UP000237631"/>
    </source>
</evidence>